<evidence type="ECO:0000313" key="7">
    <source>
        <dbReference type="Proteomes" id="UP000628775"/>
    </source>
</evidence>
<keyword evidence="7" id="KW-1185">Reference proteome</keyword>
<dbReference type="GO" id="GO:0003676">
    <property type="term" value="F:nucleic acid binding"/>
    <property type="evidence" value="ECO:0007669"/>
    <property type="project" value="InterPro"/>
</dbReference>
<keyword evidence="3" id="KW-0949">S-adenosyl-L-methionine</keyword>
<dbReference type="AlphaFoldDB" id="A0A8J2VP56"/>
<reference evidence="6" key="2">
    <citation type="submission" date="2020-09" db="EMBL/GenBank/DDBJ databases">
        <authorList>
            <person name="Sun Q."/>
            <person name="Zhou Y."/>
        </authorList>
    </citation>
    <scope>NUCLEOTIDE SEQUENCE</scope>
    <source>
        <strain evidence="6">CGMCC 1.15371</strain>
    </source>
</reference>
<dbReference type="GO" id="GO:0008170">
    <property type="term" value="F:N-methyltransferase activity"/>
    <property type="evidence" value="ECO:0007669"/>
    <property type="project" value="UniProtKB-ARBA"/>
</dbReference>
<dbReference type="PROSITE" id="PS00092">
    <property type="entry name" value="N6_MTASE"/>
    <property type="match status" value="1"/>
</dbReference>
<dbReference type="PANTHER" id="PTHR33841">
    <property type="entry name" value="DNA METHYLTRANSFERASE YEEA-RELATED"/>
    <property type="match status" value="1"/>
</dbReference>
<dbReference type="EMBL" id="BMIR01000004">
    <property type="protein sequence ID" value="GGE36079.1"/>
    <property type="molecule type" value="Genomic_DNA"/>
</dbReference>
<dbReference type="PANTHER" id="PTHR33841:SF5">
    <property type="entry name" value="DNA METHYLASE (MODIFICATION METHYLASE) (METHYLTRANSFERASE)-RELATED"/>
    <property type="match status" value="1"/>
</dbReference>
<evidence type="ECO:0000256" key="1">
    <source>
        <dbReference type="ARBA" id="ARBA00022603"/>
    </source>
</evidence>
<sequence length="668" mass="76153">MNVEEQHRKKILGQFFSGKKLGNLLAAFAFEKDKDVRSIIDPMCGVGDLLKAACKLNPSADLVGIDIDPKVITLIEEDLKENNKIKLFKGSAFSKEIINQLPNHQYDLVITNPPYVRYQSLSKRVEDLPTSEEIRNSLLELIPLFNHLEDKDKEIFKLVTRAYSGLADLAVPSWILSSMLTKIGGKIAIIVPESWLNRDYAYPIHYILLKLFNIEYVIEDVDRVWFKEDAQVKTNLIIAKRIPRIMDLWSYYDQKSYCHISISNEHSDKNSIVGKIFPNLNNPELKLVHEIKKAAFQGTKGLSVKRMRFRDDLENFCINSSKKKWFKSLEQEHDISIKSVAIPKSIKDEILTASEDFCSLEELGVRIGQGLRTGANKFFYVDCISQSDEISEVLPDSSLFSSSISIPNDALRVAIRKQSELPEGYCIDIEQLSGRVLILDRYIRNSDLIGREYQNSSRKLMSDNLADHITNAETINIGSREKPKYLPQLSAVSPNIKAMKNGDLDTAGFWYMLPKLTKRHLPDIFVARVNGKKPKFYMNSNPKAVVDANFSTIWFEHNKKLNNFSLIALLNSDWVLLCCEFIGSIMGAGALKLEATHLRKIPIPKLSIFDLEKLSELGKRIIKGYNELEEINNLIAKNIFKTEKGCSIGKTKIRHLLKSKLMYRTRGE</sequence>
<reference evidence="6" key="1">
    <citation type="journal article" date="2014" name="Int. J. Syst. Evol. Microbiol.">
        <title>Complete genome sequence of Corynebacterium casei LMG S-19264T (=DSM 44701T), isolated from a smear-ripened cheese.</title>
        <authorList>
            <consortium name="US DOE Joint Genome Institute (JGI-PGF)"/>
            <person name="Walter F."/>
            <person name="Albersmeier A."/>
            <person name="Kalinowski J."/>
            <person name="Ruckert C."/>
        </authorList>
    </citation>
    <scope>NUCLEOTIDE SEQUENCE</scope>
    <source>
        <strain evidence="6">CGMCC 1.15371</strain>
    </source>
</reference>
<dbReference type="PRINTS" id="PR00507">
    <property type="entry name" value="N12N6MTFRASE"/>
</dbReference>
<dbReference type="InterPro" id="IPR002052">
    <property type="entry name" value="DNA_methylase_N6_adenine_CS"/>
</dbReference>
<accession>A0A8J2VP56</accession>
<gene>
    <name evidence="6" type="ORF">GCM10011391_13610</name>
</gene>
<keyword evidence="1" id="KW-0489">Methyltransferase</keyword>
<evidence type="ECO:0000256" key="2">
    <source>
        <dbReference type="ARBA" id="ARBA00022679"/>
    </source>
</evidence>
<evidence type="ECO:0000259" key="5">
    <source>
        <dbReference type="Pfam" id="PF22837"/>
    </source>
</evidence>
<proteinExistence type="predicted"/>
<dbReference type="GO" id="GO:0032259">
    <property type="term" value="P:methylation"/>
    <property type="evidence" value="ECO:0007669"/>
    <property type="project" value="UniProtKB-KW"/>
</dbReference>
<comment type="caution">
    <text evidence="6">The sequence shown here is derived from an EMBL/GenBank/DDBJ whole genome shotgun (WGS) entry which is preliminary data.</text>
</comment>
<dbReference type="GO" id="GO:0009007">
    <property type="term" value="F:site-specific DNA-methyltransferase (adenine-specific) activity"/>
    <property type="evidence" value="ECO:0007669"/>
    <property type="project" value="UniProtKB-EC"/>
</dbReference>
<dbReference type="Gene3D" id="3.40.50.150">
    <property type="entry name" value="Vaccinia Virus protein VP39"/>
    <property type="match status" value="1"/>
</dbReference>
<dbReference type="InterPro" id="IPR054520">
    <property type="entry name" value="M_Eco57I_C"/>
</dbReference>
<keyword evidence="2" id="KW-0808">Transferase</keyword>
<organism evidence="6 7">
    <name type="scientific">Pullulanibacillus camelliae</name>
    <dbReference type="NCBI Taxonomy" id="1707096"/>
    <lineage>
        <taxon>Bacteria</taxon>
        <taxon>Bacillati</taxon>
        <taxon>Bacillota</taxon>
        <taxon>Bacilli</taxon>
        <taxon>Bacillales</taxon>
        <taxon>Sporolactobacillaceae</taxon>
        <taxon>Pullulanibacillus</taxon>
    </lineage>
</organism>
<name>A0A8J2VP56_9BACL</name>
<dbReference type="Proteomes" id="UP000628775">
    <property type="component" value="Unassembled WGS sequence"/>
</dbReference>
<evidence type="ECO:0000259" key="4">
    <source>
        <dbReference type="Pfam" id="PF05175"/>
    </source>
</evidence>
<dbReference type="InterPro" id="IPR007848">
    <property type="entry name" value="Small_mtfrase_dom"/>
</dbReference>
<protein>
    <recommendedName>
        <fullName evidence="8">Site-specific DNA-methyltransferase (adenine-specific)</fullName>
    </recommendedName>
</protein>
<dbReference type="RefSeq" id="WP_188691089.1">
    <property type="nucleotide sequence ID" value="NZ_BMIR01000004.1"/>
</dbReference>
<evidence type="ECO:0008006" key="8">
    <source>
        <dbReference type="Google" id="ProtNLM"/>
    </source>
</evidence>
<dbReference type="Pfam" id="PF05175">
    <property type="entry name" value="MTS"/>
    <property type="match status" value="1"/>
</dbReference>
<feature type="domain" description="Methyltransferase small" evidence="4">
    <location>
        <begin position="31"/>
        <end position="122"/>
    </location>
</feature>
<dbReference type="InterPro" id="IPR050953">
    <property type="entry name" value="N4_N6_ade-DNA_methylase"/>
</dbReference>
<dbReference type="InterPro" id="IPR029063">
    <property type="entry name" value="SAM-dependent_MTases_sf"/>
</dbReference>
<evidence type="ECO:0000313" key="6">
    <source>
        <dbReference type="EMBL" id="GGE36079.1"/>
    </source>
</evidence>
<dbReference type="SUPFAM" id="SSF53335">
    <property type="entry name" value="S-adenosyl-L-methionine-dependent methyltransferases"/>
    <property type="match status" value="1"/>
</dbReference>
<dbReference type="Pfam" id="PF22837">
    <property type="entry name" value="M_Eco57I_C"/>
    <property type="match status" value="1"/>
</dbReference>
<evidence type="ECO:0000256" key="3">
    <source>
        <dbReference type="ARBA" id="ARBA00022691"/>
    </source>
</evidence>
<dbReference type="CDD" id="cd02440">
    <property type="entry name" value="AdoMet_MTases"/>
    <property type="match status" value="1"/>
</dbReference>
<feature type="domain" description="Type II methyltransferase M.Eco57I C-terminal" evidence="5">
    <location>
        <begin position="510"/>
        <end position="634"/>
    </location>
</feature>